<evidence type="ECO:0000259" key="6">
    <source>
        <dbReference type="Pfam" id="PF14237"/>
    </source>
</evidence>
<dbReference type="AlphaFoldDB" id="A0A414FXP0"/>
<evidence type="ECO:0000256" key="3">
    <source>
        <dbReference type="ARBA" id="ARBA00022989"/>
    </source>
</evidence>
<name>A0A414FXP0_9BACT</name>
<evidence type="ECO:0000313" key="9">
    <source>
        <dbReference type="Proteomes" id="UP000284361"/>
    </source>
</evidence>
<dbReference type="Pfam" id="PF04505">
    <property type="entry name" value="CD225"/>
    <property type="match status" value="1"/>
</dbReference>
<dbReference type="EMBL" id="QSJG01000006">
    <property type="protein sequence ID" value="RHD56347.1"/>
    <property type="molecule type" value="Genomic_DNA"/>
</dbReference>
<dbReference type="Pfam" id="PF14237">
    <property type="entry name" value="GYF_2"/>
    <property type="match status" value="1"/>
</dbReference>
<keyword evidence="3 5" id="KW-1133">Transmembrane helix</keyword>
<evidence type="ECO:0000256" key="2">
    <source>
        <dbReference type="ARBA" id="ARBA00022692"/>
    </source>
</evidence>
<accession>A0A414FXP0</accession>
<dbReference type="InterPro" id="IPR025640">
    <property type="entry name" value="GYF_2"/>
</dbReference>
<sequence>MDYYLLIGGLKKGPFGFEELLQNGLTADVLVWHVGMTDWRKASEMEELGELLAQLPPPPPNTSAASPSVPPKSWLVESILVTCLCCLPFGVVGIVYAAKVDSAFNSGRYNDALRYSQTAKNWTLWGFFVALGCIVLYLLFLGMIALIGSQSLY</sequence>
<organism evidence="7 9">
    <name type="scientific">Phocaeicola plebeius</name>
    <dbReference type="NCBI Taxonomy" id="310297"/>
    <lineage>
        <taxon>Bacteria</taxon>
        <taxon>Pseudomonadati</taxon>
        <taxon>Bacteroidota</taxon>
        <taxon>Bacteroidia</taxon>
        <taxon>Bacteroidales</taxon>
        <taxon>Bacteroidaceae</taxon>
        <taxon>Phocaeicola</taxon>
    </lineage>
</organism>
<protein>
    <submittedName>
        <fullName evidence="7">DUF4339 domain-containing protein</fullName>
    </submittedName>
</protein>
<proteinExistence type="predicted"/>
<evidence type="ECO:0000313" key="8">
    <source>
        <dbReference type="EMBL" id="RHH46689.1"/>
    </source>
</evidence>
<feature type="transmembrane region" description="Helical" evidence="5">
    <location>
        <begin position="79"/>
        <end position="98"/>
    </location>
</feature>
<feature type="transmembrane region" description="Helical" evidence="5">
    <location>
        <begin position="124"/>
        <end position="147"/>
    </location>
</feature>
<evidence type="ECO:0000313" key="7">
    <source>
        <dbReference type="EMBL" id="RHD56347.1"/>
    </source>
</evidence>
<comment type="subcellular location">
    <subcellularLocation>
        <location evidence="1">Membrane</location>
    </subcellularLocation>
</comment>
<dbReference type="RefSeq" id="WP_118163885.1">
    <property type="nucleotide sequence ID" value="NZ_CATXUT010000028.1"/>
</dbReference>
<keyword evidence="2 5" id="KW-0812">Transmembrane</keyword>
<gene>
    <name evidence="8" type="ORF">DW204_05955</name>
    <name evidence="7" type="ORF">DW789_04695</name>
</gene>
<dbReference type="GO" id="GO:0016020">
    <property type="term" value="C:membrane"/>
    <property type="evidence" value="ECO:0007669"/>
    <property type="project" value="UniProtKB-SubCell"/>
</dbReference>
<evidence type="ECO:0000256" key="1">
    <source>
        <dbReference type="ARBA" id="ARBA00004370"/>
    </source>
</evidence>
<dbReference type="PANTHER" id="PTHR14948:SF25">
    <property type="entry name" value="DUF4190 DOMAIN-CONTAINING PROTEIN"/>
    <property type="match status" value="1"/>
</dbReference>
<dbReference type="EMBL" id="QRJS01000010">
    <property type="protein sequence ID" value="RHH46689.1"/>
    <property type="molecule type" value="Genomic_DNA"/>
</dbReference>
<dbReference type="PANTHER" id="PTHR14948">
    <property type="entry name" value="NG5"/>
    <property type="match status" value="1"/>
</dbReference>
<dbReference type="InterPro" id="IPR007593">
    <property type="entry name" value="CD225/Dispanin_fam"/>
</dbReference>
<evidence type="ECO:0000256" key="5">
    <source>
        <dbReference type="SAM" id="Phobius"/>
    </source>
</evidence>
<keyword evidence="4 5" id="KW-0472">Membrane</keyword>
<dbReference type="Proteomes" id="UP000284998">
    <property type="component" value="Unassembled WGS sequence"/>
</dbReference>
<reference evidence="9 10" key="1">
    <citation type="submission" date="2018-08" db="EMBL/GenBank/DDBJ databases">
        <title>A genome reference for cultivated species of the human gut microbiota.</title>
        <authorList>
            <person name="Zou Y."/>
            <person name="Xue W."/>
            <person name="Luo G."/>
        </authorList>
    </citation>
    <scope>NUCLEOTIDE SEQUENCE [LARGE SCALE GENOMIC DNA]</scope>
    <source>
        <strain evidence="8 10">AM17-44</strain>
        <strain evidence="7 9">AM31-10</strain>
    </source>
</reference>
<evidence type="ECO:0000313" key="10">
    <source>
        <dbReference type="Proteomes" id="UP000284998"/>
    </source>
</evidence>
<dbReference type="InterPro" id="IPR051423">
    <property type="entry name" value="CD225/Dispanin"/>
</dbReference>
<feature type="domain" description="GYF" evidence="6">
    <location>
        <begin position="3"/>
        <end position="48"/>
    </location>
</feature>
<dbReference type="Proteomes" id="UP000284361">
    <property type="component" value="Unassembled WGS sequence"/>
</dbReference>
<evidence type="ECO:0000256" key="4">
    <source>
        <dbReference type="ARBA" id="ARBA00023136"/>
    </source>
</evidence>
<comment type="caution">
    <text evidence="7">The sequence shown here is derived from an EMBL/GenBank/DDBJ whole genome shotgun (WGS) entry which is preliminary data.</text>
</comment>